<dbReference type="Proteomes" id="UP000683925">
    <property type="component" value="Unassembled WGS sequence"/>
</dbReference>
<proteinExistence type="predicted"/>
<reference evidence="1" key="1">
    <citation type="submission" date="2021-01" db="EMBL/GenBank/DDBJ databases">
        <authorList>
            <consortium name="Genoscope - CEA"/>
            <person name="William W."/>
        </authorList>
    </citation>
    <scope>NUCLEOTIDE SEQUENCE</scope>
</reference>
<evidence type="ECO:0000313" key="1">
    <source>
        <dbReference type="EMBL" id="CAD8161418.1"/>
    </source>
</evidence>
<organism evidence="1 2">
    <name type="scientific">Paramecium octaurelia</name>
    <dbReference type="NCBI Taxonomy" id="43137"/>
    <lineage>
        <taxon>Eukaryota</taxon>
        <taxon>Sar</taxon>
        <taxon>Alveolata</taxon>
        <taxon>Ciliophora</taxon>
        <taxon>Intramacronucleata</taxon>
        <taxon>Oligohymenophorea</taxon>
        <taxon>Peniculida</taxon>
        <taxon>Parameciidae</taxon>
        <taxon>Paramecium</taxon>
    </lineage>
</organism>
<name>A0A8S1U9L9_PAROT</name>
<comment type="caution">
    <text evidence="1">The sequence shown here is derived from an EMBL/GenBank/DDBJ whole genome shotgun (WGS) entry which is preliminary data.</text>
</comment>
<protein>
    <submittedName>
        <fullName evidence="1">Uncharacterized protein</fullName>
    </submittedName>
</protein>
<dbReference type="AlphaFoldDB" id="A0A8S1U9L9"/>
<dbReference type="EMBL" id="CAJJDP010000040">
    <property type="protein sequence ID" value="CAD8161418.1"/>
    <property type="molecule type" value="Genomic_DNA"/>
</dbReference>
<accession>A0A8S1U9L9</accession>
<keyword evidence="2" id="KW-1185">Reference proteome</keyword>
<sequence>MMTHQKIFNFLNQFILLNKWYLNTTSHCFFQSNSKVSAHIHKADLKFEQQISFKISEVKAISYPQNSEAHLSSIETKIEFKQKDLKIKLFDCKIQTQTLP</sequence>
<evidence type="ECO:0000313" key="2">
    <source>
        <dbReference type="Proteomes" id="UP000683925"/>
    </source>
</evidence>
<gene>
    <name evidence="1" type="ORF">POCTA_138.1.T0400019</name>
</gene>